<evidence type="ECO:0000259" key="10">
    <source>
        <dbReference type="Pfam" id="PF00689"/>
    </source>
</evidence>
<evidence type="ECO:0000256" key="2">
    <source>
        <dbReference type="ARBA" id="ARBA00022692"/>
    </source>
</evidence>
<dbReference type="Gene3D" id="2.70.150.10">
    <property type="entry name" value="Calcium-transporting ATPase, cytoplasmic transduction domain A"/>
    <property type="match status" value="1"/>
</dbReference>
<feature type="transmembrane region" description="Helical" evidence="8">
    <location>
        <begin position="478"/>
        <end position="499"/>
    </location>
</feature>
<dbReference type="InterPro" id="IPR023214">
    <property type="entry name" value="HAD_sf"/>
</dbReference>
<evidence type="ECO:0000256" key="4">
    <source>
        <dbReference type="ARBA" id="ARBA00022840"/>
    </source>
</evidence>
<dbReference type="GO" id="GO:0016887">
    <property type="term" value="F:ATP hydrolysis activity"/>
    <property type="evidence" value="ECO:0007669"/>
    <property type="project" value="InterPro"/>
</dbReference>
<reference evidence="11" key="1">
    <citation type="submission" date="2020-05" db="EMBL/GenBank/DDBJ databases">
        <authorList>
            <person name="Chiriac C."/>
            <person name="Salcher M."/>
            <person name="Ghai R."/>
            <person name="Kavagutti S V."/>
        </authorList>
    </citation>
    <scope>NUCLEOTIDE SEQUENCE</scope>
</reference>
<keyword evidence="2 8" id="KW-0812">Transmembrane</keyword>
<dbReference type="Gene3D" id="3.40.1110.10">
    <property type="entry name" value="Calcium-transporting ATPase, cytoplasmic domain N"/>
    <property type="match status" value="1"/>
</dbReference>
<dbReference type="SUPFAM" id="SSF81653">
    <property type="entry name" value="Calcium ATPase, transduction domain A"/>
    <property type="match status" value="1"/>
</dbReference>
<dbReference type="InterPro" id="IPR018303">
    <property type="entry name" value="ATPase_P-typ_P_site"/>
</dbReference>
<dbReference type="PANTHER" id="PTHR42861">
    <property type="entry name" value="CALCIUM-TRANSPORTING ATPASE"/>
    <property type="match status" value="1"/>
</dbReference>
<dbReference type="PRINTS" id="PR00119">
    <property type="entry name" value="CATATPASE"/>
</dbReference>
<dbReference type="GO" id="GO:0016020">
    <property type="term" value="C:membrane"/>
    <property type="evidence" value="ECO:0007669"/>
    <property type="project" value="UniProtKB-SubCell"/>
</dbReference>
<dbReference type="InterPro" id="IPR006068">
    <property type="entry name" value="ATPase_P-typ_cation-transptr_C"/>
</dbReference>
<dbReference type="InterPro" id="IPR001757">
    <property type="entry name" value="P_typ_ATPase"/>
</dbReference>
<accession>A0A6J6E8W0</accession>
<keyword evidence="5" id="KW-1278">Translocase</keyword>
<dbReference type="InterPro" id="IPR023298">
    <property type="entry name" value="ATPase_P-typ_TM_dom_sf"/>
</dbReference>
<feature type="transmembrane region" description="Helical" evidence="8">
    <location>
        <begin position="74"/>
        <end position="93"/>
    </location>
</feature>
<evidence type="ECO:0000256" key="6">
    <source>
        <dbReference type="ARBA" id="ARBA00022989"/>
    </source>
</evidence>
<dbReference type="SFLD" id="SFLDS00003">
    <property type="entry name" value="Haloacid_Dehalogenase"/>
    <property type="match status" value="1"/>
</dbReference>
<dbReference type="InterPro" id="IPR036412">
    <property type="entry name" value="HAD-like_sf"/>
</dbReference>
<evidence type="ECO:0000256" key="8">
    <source>
        <dbReference type="SAM" id="Phobius"/>
    </source>
</evidence>
<dbReference type="Pfam" id="PF00702">
    <property type="entry name" value="Hydrolase"/>
    <property type="match status" value="1"/>
</dbReference>
<evidence type="ECO:0000256" key="3">
    <source>
        <dbReference type="ARBA" id="ARBA00022741"/>
    </source>
</evidence>
<feature type="transmembrane region" description="Helical" evidence="8">
    <location>
        <begin position="584"/>
        <end position="602"/>
    </location>
</feature>
<feature type="transmembrane region" description="Helical" evidence="8">
    <location>
        <begin position="505"/>
        <end position="526"/>
    </location>
</feature>
<protein>
    <submittedName>
        <fullName evidence="11">Unannotated protein</fullName>
    </submittedName>
</protein>
<dbReference type="PROSITE" id="PS00154">
    <property type="entry name" value="ATPASE_E1_E2"/>
    <property type="match status" value="1"/>
</dbReference>
<feature type="domain" description="Cation-transporting P-type ATPase C-terminal" evidence="10">
    <location>
        <begin position="503"/>
        <end position="676"/>
    </location>
</feature>
<dbReference type="InterPro" id="IPR023299">
    <property type="entry name" value="ATPase_P-typ_cyto_dom_N"/>
</dbReference>
<dbReference type="InterPro" id="IPR008250">
    <property type="entry name" value="ATPase_P-typ_transduc_dom_A_sf"/>
</dbReference>
<feature type="transmembrane region" description="Helical" evidence="8">
    <location>
        <begin position="622"/>
        <end position="641"/>
    </location>
</feature>
<dbReference type="EMBL" id="CAEZTJ010000117">
    <property type="protein sequence ID" value="CAB4572597.1"/>
    <property type="molecule type" value="Genomic_DNA"/>
</dbReference>
<feature type="transmembrane region" description="Helical" evidence="8">
    <location>
        <begin position="653"/>
        <end position="672"/>
    </location>
</feature>
<name>A0A6J6E8W0_9ZZZZ</name>
<dbReference type="Pfam" id="PF00122">
    <property type="entry name" value="E1-E2_ATPase"/>
    <property type="match status" value="1"/>
</dbReference>
<feature type="transmembrane region" description="Helical" evidence="8">
    <location>
        <begin position="553"/>
        <end position="572"/>
    </location>
</feature>
<dbReference type="InterPro" id="IPR044492">
    <property type="entry name" value="P_typ_ATPase_HD_dom"/>
</dbReference>
<dbReference type="PRINTS" id="PR00120">
    <property type="entry name" value="HATPASE"/>
</dbReference>
<dbReference type="InterPro" id="IPR059000">
    <property type="entry name" value="ATPase_P-type_domA"/>
</dbReference>
<evidence type="ECO:0000259" key="9">
    <source>
        <dbReference type="Pfam" id="PF00122"/>
    </source>
</evidence>
<keyword evidence="3" id="KW-0547">Nucleotide-binding</keyword>
<dbReference type="NCBIfam" id="TIGR01494">
    <property type="entry name" value="ATPase_P-type"/>
    <property type="match status" value="2"/>
</dbReference>
<dbReference type="AlphaFoldDB" id="A0A6J6E8W0"/>
<dbReference type="SUPFAM" id="SSF56784">
    <property type="entry name" value="HAD-like"/>
    <property type="match status" value="1"/>
</dbReference>
<feature type="transmembrane region" description="Helical" evidence="8">
    <location>
        <begin position="105"/>
        <end position="132"/>
    </location>
</feature>
<dbReference type="Pfam" id="PF00689">
    <property type="entry name" value="Cation_ATPase_C"/>
    <property type="match status" value="1"/>
</dbReference>
<evidence type="ECO:0000256" key="5">
    <source>
        <dbReference type="ARBA" id="ARBA00022967"/>
    </source>
</evidence>
<dbReference type="SFLD" id="SFLDG00002">
    <property type="entry name" value="C1.7:_P-type_atpase_like"/>
    <property type="match status" value="1"/>
</dbReference>
<feature type="domain" description="P-type ATPase A" evidence="9">
    <location>
        <begin position="5"/>
        <end position="58"/>
    </location>
</feature>
<gene>
    <name evidence="11" type="ORF">UFOPK1650_00787</name>
</gene>
<sequence length="683" mass="74123">MSSLEFDESLLTGESIPITKSTGEIAFTGSLAVRGHGRARVIATGNETELGKIGKSIESIPYTRTHLQQSIDSIVKAIGGIALLTVIAIVIIYGVTRGSWLEGGIAAIAAAMALIPEEFPVILTLFMALGAWRMARVRVIARQAPAIEALGSVTVLCVDKTGTLTRNEMTVSEVQIDHRVIPAHAAVDSEDGFELLRIASLAAPKTPFDPMDKAFRALVEIEVITEELISVAEFPVIKERLAYIHIWRQGPSLLVAAKGAPEHIAKLCGIEGVAVEEINQRVTTAGEKGLRVIAVATAVGEAGKTESIEGFEFRFLGLTFLKDPIREGVPASVRECVTAGIRTIMITGDHPTTARSIAQEIGLHHPNDVLTGSQLSLLSDDELSEHVRRCQVFARVTPGDKLRLIRALQANGEVVAMTGDGINDAPALRAADIGIAMGGRGTDVAREAAHLIITDDDFTSIVAGIRRGRAIYANIQKAMTYVIAIHIPIFGMALVPVLVADWPLILVPALIAFHEVIIDPASSIAFEVESPDPKIMSQPPRKPHSGVFDRKEILLALLQGFSIFTLVFVIFLGNIASDTPEEKVRALTFATLVIANVILILINRSRTLTLWEALIKRRNKAIPWLIFGATTLLLLLLNVPLIRESFDLEALQWKEYLSLVALSYLSVSWLDLHKIITRRRSGH</sequence>
<proteinExistence type="predicted"/>
<dbReference type="Gene3D" id="1.20.1110.10">
    <property type="entry name" value="Calcium-transporting ATPase, transmembrane domain"/>
    <property type="match status" value="2"/>
</dbReference>
<organism evidence="11">
    <name type="scientific">freshwater metagenome</name>
    <dbReference type="NCBI Taxonomy" id="449393"/>
    <lineage>
        <taxon>unclassified sequences</taxon>
        <taxon>metagenomes</taxon>
        <taxon>ecological metagenomes</taxon>
    </lineage>
</organism>
<comment type="subcellular location">
    <subcellularLocation>
        <location evidence="1">Membrane</location>
        <topology evidence="1">Multi-pass membrane protein</topology>
    </subcellularLocation>
</comment>
<evidence type="ECO:0000256" key="1">
    <source>
        <dbReference type="ARBA" id="ARBA00004141"/>
    </source>
</evidence>
<evidence type="ECO:0000313" key="11">
    <source>
        <dbReference type="EMBL" id="CAB4572597.1"/>
    </source>
</evidence>
<keyword evidence="6 8" id="KW-1133">Transmembrane helix</keyword>
<dbReference type="Gene3D" id="3.40.50.1000">
    <property type="entry name" value="HAD superfamily/HAD-like"/>
    <property type="match status" value="1"/>
</dbReference>
<keyword evidence="4" id="KW-0067">ATP-binding</keyword>
<dbReference type="GO" id="GO:0005524">
    <property type="term" value="F:ATP binding"/>
    <property type="evidence" value="ECO:0007669"/>
    <property type="project" value="UniProtKB-KW"/>
</dbReference>
<dbReference type="SFLD" id="SFLDF00027">
    <property type="entry name" value="p-type_atpase"/>
    <property type="match status" value="1"/>
</dbReference>
<evidence type="ECO:0000256" key="7">
    <source>
        <dbReference type="ARBA" id="ARBA00023136"/>
    </source>
</evidence>
<keyword evidence="7 8" id="KW-0472">Membrane</keyword>
<dbReference type="SUPFAM" id="SSF81665">
    <property type="entry name" value="Calcium ATPase, transmembrane domain M"/>
    <property type="match status" value="1"/>
</dbReference>